<dbReference type="Pfam" id="PF00581">
    <property type="entry name" value="Rhodanese"/>
    <property type="match status" value="1"/>
</dbReference>
<dbReference type="CDD" id="cd00158">
    <property type="entry name" value="RHOD"/>
    <property type="match status" value="1"/>
</dbReference>
<proteinExistence type="predicted"/>
<feature type="domain" description="Rhodanese" evidence="1">
    <location>
        <begin position="13"/>
        <end position="99"/>
    </location>
</feature>
<evidence type="ECO:0000313" key="2">
    <source>
        <dbReference type="EMBL" id="SCX60620.1"/>
    </source>
</evidence>
<dbReference type="PANTHER" id="PTHR43031:SF1">
    <property type="entry name" value="PYRIDINE NUCLEOTIDE-DISULPHIDE OXIDOREDUCTASE"/>
    <property type="match status" value="1"/>
</dbReference>
<dbReference type="RefSeq" id="WP_243470131.1">
    <property type="nucleotide sequence ID" value="NZ_FMUH01000009.1"/>
</dbReference>
<protein>
    <submittedName>
        <fullName evidence="2">Rhodanese-related sulfurtransferase</fullName>
    </submittedName>
</protein>
<dbReference type="InterPro" id="IPR050229">
    <property type="entry name" value="GlpE_sulfurtransferase"/>
</dbReference>
<dbReference type="Proteomes" id="UP000198981">
    <property type="component" value="Unassembled WGS sequence"/>
</dbReference>
<sequence length="99" mass="9929">MQIAQLTPAQVAADTGSTVVDVRESDEVATGAIAGSTAIPLGQLAARVSELDPTAPVITVCQSGRRSQQAAEALAAAGYDVSNMAGGMNAWREAGFPAA</sequence>
<dbReference type="AlphaFoldDB" id="A0A1G4Z4N3"/>
<evidence type="ECO:0000313" key="3">
    <source>
        <dbReference type="Proteomes" id="UP000198981"/>
    </source>
</evidence>
<organism evidence="2 3">
    <name type="scientific">Klenkia marina</name>
    <dbReference type="NCBI Taxonomy" id="1960309"/>
    <lineage>
        <taxon>Bacteria</taxon>
        <taxon>Bacillati</taxon>
        <taxon>Actinomycetota</taxon>
        <taxon>Actinomycetes</taxon>
        <taxon>Geodermatophilales</taxon>
        <taxon>Geodermatophilaceae</taxon>
        <taxon>Klenkia</taxon>
    </lineage>
</organism>
<reference evidence="3" key="1">
    <citation type="submission" date="2016-10" db="EMBL/GenBank/DDBJ databases">
        <authorList>
            <person name="Varghese N."/>
            <person name="Submissions S."/>
        </authorList>
    </citation>
    <scope>NUCLEOTIDE SEQUENCE [LARGE SCALE GENOMIC DNA]</scope>
    <source>
        <strain evidence="3">DSM 45722</strain>
    </source>
</reference>
<dbReference type="InterPro" id="IPR001763">
    <property type="entry name" value="Rhodanese-like_dom"/>
</dbReference>
<name>A0A1G4Z4N3_9ACTN</name>
<dbReference type="Gene3D" id="3.40.250.10">
    <property type="entry name" value="Rhodanese-like domain"/>
    <property type="match status" value="1"/>
</dbReference>
<keyword evidence="2" id="KW-0808">Transferase</keyword>
<gene>
    <name evidence="2" type="ORF">SAMN03159343_4129</name>
</gene>
<dbReference type="SUPFAM" id="SSF52821">
    <property type="entry name" value="Rhodanese/Cell cycle control phosphatase"/>
    <property type="match status" value="1"/>
</dbReference>
<dbReference type="SMART" id="SM00450">
    <property type="entry name" value="RHOD"/>
    <property type="match status" value="1"/>
</dbReference>
<dbReference type="STRING" id="1960309.SAMN03159343_4129"/>
<dbReference type="InterPro" id="IPR036873">
    <property type="entry name" value="Rhodanese-like_dom_sf"/>
</dbReference>
<dbReference type="PANTHER" id="PTHR43031">
    <property type="entry name" value="FAD-DEPENDENT OXIDOREDUCTASE"/>
    <property type="match status" value="1"/>
</dbReference>
<keyword evidence="3" id="KW-1185">Reference proteome</keyword>
<accession>A0A1G4Z4N3</accession>
<dbReference type="EMBL" id="FMUH01000009">
    <property type="protein sequence ID" value="SCX60620.1"/>
    <property type="molecule type" value="Genomic_DNA"/>
</dbReference>
<dbReference type="GO" id="GO:0016740">
    <property type="term" value="F:transferase activity"/>
    <property type="evidence" value="ECO:0007669"/>
    <property type="project" value="UniProtKB-KW"/>
</dbReference>
<dbReference type="PROSITE" id="PS50206">
    <property type="entry name" value="RHODANESE_3"/>
    <property type="match status" value="1"/>
</dbReference>
<evidence type="ECO:0000259" key="1">
    <source>
        <dbReference type="PROSITE" id="PS50206"/>
    </source>
</evidence>